<dbReference type="AlphaFoldDB" id="A0A9D4LP54"/>
<protein>
    <submittedName>
        <fullName evidence="2">Uncharacterized protein</fullName>
    </submittedName>
</protein>
<name>A0A9D4LP54_DREPO</name>
<comment type="caution">
    <text evidence="2">The sequence shown here is derived from an EMBL/GenBank/DDBJ whole genome shotgun (WGS) entry which is preliminary data.</text>
</comment>
<evidence type="ECO:0000256" key="1">
    <source>
        <dbReference type="SAM" id="MobiDB-lite"/>
    </source>
</evidence>
<organism evidence="2 3">
    <name type="scientific">Dreissena polymorpha</name>
    <name type="common">Zebra mussel</name>
    <name type="synonym">Mytilus polymorpha</name>
    <dbReference type="NCBI Taxonomy" id="45954"/>
    <lineage>
        <taxon>Eukaryota</taxon>
        <taxon>Metazoa</taxon>
        <taxon>Spiralia</taxon>
        <taxon>Lophotrochozoa</taxon>
        <taxon>Mollusca</taxon>
        <taxon>Bivalvia</taxon>
        <taxon>Autobranchia</taxon>
        <taxon>Heteroconchia</taxon>
        <taxon>Euheterodonta</taxon>
        <taxon>Imparidentia</taxon>
        <taxon>Neoheterodontei</taxon>
        <taxon>Myida</taxon>
        <taxon>Dreissenoidea</taxon>
        <taxon>Dreissenidae</taxon>
        <taxon>Dreissena</taxon>
    </lineage>
</organism>
<evidence type="ECO:0000313" key="3">
    <source>
        <dbReference type="Proteomes" id="UP000828390"/>
    </source>
</evidence>
<reference evidence="2" key="1">
    <citation type="journal article" date="2019" name="bioRxiv">
        <title>The Genome of the Zebra Mussel, Dreissena polymorpha: A Resource for Invasive Species Research.</title>
        <authorList>
            <person name="McCartney M.A."/>
            <person name="Auch B."/>
            <person name="Kono T."/>
            <person name="Mallez S."/>
            <person name="Zhang Y."/>
            <person name="Obille A."/>
            <person name="Becker A."/>
            <person name="Abrahante J.E."/>
            <person name="Garbe J."/>
            <person name="Badalamenti J.P."/>
            <person name="Herman A."/>
            <person name="Mangelson H."/>
            <person name="Liachko I."/>
            <person name="Sullivan S."/>
            <person name="Sone E.D."/>
            <person name="Koren S."/>
            <person name="Silverstein K.A.T."/>
            <person name="Beckman K.B."/>
            <person name="Gohl D.M."/>
        </authorList>
    </citation>
    <scope>NUCLEOTIDE SEQUENCE</scope>
    <source>
        <strain evidence="2">Duluth1</strain>
        <tissue evidence="2">Whole animal</tissue>
    </source>
</reference>
<dbReference type="Proteomes" id="UP000828390">
    <property type="component" value="Unassembled WGS sequence"/>
</dbReference>
<sequence length="111" mass="12632">MTTRVAAIEMKKRAVRSLSKKLYKQLKTDNSTVDHPFHTRLTSDNVYSLLNIVQTTFCINNEYIVRHFKAKDNEIAVNLVKSTQQPVEVISSPQEADLIDGTQPLTKNSQK</sequence>
<dbReference type="EMBL" id="JAIWYP010000002">
    <property type="protein sequence ID" value="KAH3861183.1"/>
    <property type="molecule type" value="Genomic_DNA"/>
</dbReference>
<feature type="region of interest" description="Disordered" evidence="1">
    <location>
        <begin position="91"/>
        <end position="111"/>
    </location>
</feature>
<proteinExistence type="predicted"/>
<gene>
    <name evidence="2" type="ORF">DPMN_024112</name>
</gene>
<accession>A0A9D4LP54</accession>
<reference evidence="2" key="2">
    <citation type="submission" date="2020-11" db="EMBL/GenBank/DDBJ databases">
        <authorList>
            <person name="McCartney M.A."/>
            <person name="Auch B."/>
            <person name="Kono T."/>
            <person name="Mallez S."/>
            <person name="Becker A."/>
            <person name="Gohl D.M."/>
            <person name="Silverstein K.A.T."/>
            <person name="Koren S."/>
            <person name="Bechman K.B."/>
            <person name="Herman A."/>
            <person name="Abrahante J.E."/>
            <person name="Garbe J."/>
        </authorList>
    </citation>
    <scope>NUCLEOTIDE SEQUENCE</scope>
    <source>
        <strain evidence="2">Duluth1</strain>
        <tissue evidence="2">Whole animal</tissue>
    </source>
</reference>
<evidence type="ECO:0000313" key="2">
    <source>
        <dbReference type="EMBL" id="KAH3861183.1"/>
    </source>
</evidence>
<keyword evidence="3" id="KW-1185">Reference proteome</keyword>